<dbReference type="KEGG" id="ptrh:RsTaC01_0240"/>
<gene>
    <name evidence="7" type="ORF">RsTaC01_0240</name>
</gene>
<sequence>MTAIFKRELGSYFNSISGYIFIAVIYFFSGMFFFQGTIMQNKADLNMVFEILFFFVIFLIPILTMRLLSEEKRMKTDQALLTAPIGPWSIVLGKYFSALAIYTMGISVTLIYSIIIAFYATPNWVEIIGNFIGLFITGAALIAIGLFLSSLTESQVISAITSYVASFLILITDGIAQGIFAGKDLAYEIVSYLSFYKHYKSFTTGLLNLADIVFFLSVCGLFLFLTTRTLERKKWN</sequence>
<keyword evidence="5 6" id="KW-0472">Membrane</keyword>
<comment type="subcellular location">
    <subcellularLocation>
        <location evidence="1">Cell membrane</location>
        <topology evidence="1">Multi-pass membrane protein</topology>
    </subcellularLocation>
</comment>
<evidence type="ECO:0000256" key="6">
    <source>
        <dbReference type="SAM" id="Phobius"/>
    </source>
</evidence>
<feature type="transmembrane region" description="Helical" evidence="6">
    <location>
        <begin position="202"/>
        <end position="225"/>
    </location>
</feature>
<feature type="transmembrane region" description="Helical" evidence="6">
    <location>
        <begin position="12"/>
        <end position="35"/>
    </location>
</feature>
<evidence type="ECO:0000256" key="4">
    <source>
        <dbReference type="ARBA" id="ARBA00022989"/>
    </source>
</evidence>
<dbReference type="PANTHER" id="PTHR30294:SF29">
    <property type="entry name" value="MULTIDRUG ABC TRANSPORTER PERMEASE YBHS-RELATED"/>
    <property type="match status" value="1"/>
</dbReference>
<dbReference type="EMBL" id="AP027925">
    <property type="protein sequence ID" value="BED92497.1"/>
    <property type="molecule type" value="Genomic_DNA"/>
</dbReference>
<feature type="transmembrane region" description="Helical" evidence="6">
    <location>
        <begin position="47"/>
        <end position="68"/>
    </location>
</feature>
<dbReference type="GO" id="GO:0140359">
    <property type="term" value="F:ABC-type transporter activity"/>
    <property type="evidence" value="ECO:0007669"/>
    <property type="project" value="InterPro"/>
</dbReference>
<dbReference type="AlphaFoldDB" id="A0AA48I3Z5"/>
<feature type="transmembrane region" description="Helical" evidence="6">
    <location>
        <begin position="127"/>
        <end position="148"/>
    </location>
</feature>
<dbReference type="PANTHER" id="PTHR30294">
    <property type="entry name" value="MEMBRANE COMPONENT OF ABC TRANSPORTER YHHJ-RELATED"/>
    <property type="match status" value="1"/>
</dbReference>
<reference evidence="7" key="1">
    <citation type="journal article" date="2023" name="ISME J.">
        <title>Emergence of putative energy parasites within Clostridia revealed by genome analysis of a novel endosymbiotic clade.</title>
        <authorList>
            <person name="Takahashi K."/>
            <person name="Kuwahara H."/>
            <person name="Horikawa Y."/>
            <person name="Izawa K."/>
            <person name="Kato D."/>
            <person name="Inagaki T."/>
            <person name="Yuki M."/>
            <person name="Ohkuma M."/>
            <person name="Hongoh Y."/>
        </authorList>
    </citation>
    <scope>NUCLEOTIDE SEQUENCE</scope>
    <source>
        <strain evidence="7">RsTa-C01</strain>
    </source>
</reference>
<keyword evidence="2" id="KW-1003">Cell membrane</keyword>
<feature type="transmembrane region" description="Helical" evidence="6">
    <location>
        <begin position="99"/>
        <end position="121"/>
    </location>
</feature>
<accession>A0AA48I3Z5</accession>
<dbReference type="Proteomes" id="UP001335720">
    <property type="component" value="Chromosome"/>
</dbReference>
<dbReference type="Pfam" id="PF12679">
    <property type="entry name" value="ABC2_membrane_2"/>
    <property type="match status" value="1"/>
</dbReference>
<evidence type="ECO:0000256" key="2">
    <source>
        <dbReference type="ARBA" id="ARBA00022475"/>
    </source>
</evidence>
<protein>
    <submittedName>
        <fullName evidence="7">ABC transporter permease</fullName>
    </submittedName>
</protein>
<dbReference type="InterPro" id="IPR051449">
    <property type="entry name" value="ABC-2_transporter_component"/>
</dbReference>
<keyword evidence="3 6" id="KW-0812">Transmembrane</keyword>
<keyword evidence="4 6" id="KW-1133">Transmembrane helix</keyword>
<evidence type="ECO:0000313" key="7">
    <source>
        <dbReference type="EMBL" id="BED92497.1"/>
    </source>
</evidence>
<feature type="transmembrane region" description="Helical" evidence="6">
    <location>
        <begin position="160"/>
        <end position="182"/>
    </location>
</feature>
<organism evidence="7">
    <name type="scientific">Candidatus Paraimprobicoccus trichonymphae</name>
    <dbReference type="NCBI Taxonomy" id="3033793"/>
    <lineage>
        <taxon>Bacteria</taxon>
        <taxon>Bacillati</taxon>
        <taxon>Bacillota</taxon>
        <taxon>Clostridia</taxon>
        <taxon>Candidatus Paraimprobicoccus</taxon>
    </lineage>
</organism>
<proteinExistence type="predicted"/>
<evidence type="ECO:0000256" key="5">
    <source>
        <dbReference type="ARBA" id="ARBA00023136"/>
    </source>
</evidence>
<dbReference type="GO" id="GO:0005886">
    <property type="term" value="C:plasma membrane"/>
    <property type="evidence" value="ECO:0007669"/>
    <property type="project" value="UniProtKB-SubCell"/>
</dbReference>
<name>A0AA48I3Z5_9FIRM</name>
<evidence type="ECO:0000256" key="3">
    <source>
        <dbReference type="ARBA" id="ARBA00022692"/>
    </source>
</evidence>
<evidence type="ECO:0000256" key="1">
    <source>
        <dbReference type="ARBA" id="ARBA00004651"/>
    </source>
</evidence>